<organism evidence="2 3">
    <name type="scientific">Candidatus Thermofonsia Clade 1 bacterium</name>
    <dbReference type="NCBI Taxonomy" id="2364210"/>
    <lineage>
        <taxon>Bacteria</taxon>
        <taxon>Bacillati</taxon>
        <taxon>Chloroflexota</taxon>
        <taxon>Candidatus Thermofontia</taxon>
        <taxon>Candidatus Thermofonsia Clade 1</taxon>
    </lineage>
</organism>
<dbReference type="AlphaFoldDB" id="A0A2M8PC91"/>
<dbReference type="SUPFAM" id="SSF55961">
    <property type="entry name" value="Bet v1-like"/>
    <property type="match status" value="1"/>
</dbReference>
<keyword evidence="1" id="KW-0812">Transmembrane</keyword>
<evidence type="ECO:0000256" key="1">
    <source>
        <dbReference type="SAM" id="Phobius"/>
    </source>
</evidence>
<evidence type="ECO:0000313" key="2">
    <source>
        <dbReference type="EMBL" id="PJF35162.1"/>
    </source>
</evidence>
<gene>
    <name evidence="2" type="ORF">CUN49_11990</name>
</gene>
<dbReference type="Gene3D" id="3.30.530.20">
    <property type="match status" value="1"/>
</dbReference>
<keyword evidence="1" id="KW-1133">Transmembrane helix</keyword>
<dbReference type="InterPro" id="IPR023393">
    <property type="entry name" value="START-like_dom_sf"/>
</dbReference>
<dbReference type="Proteomes" id="UP000229681">
    <property type="component" value="Unassembled WGS sequence"/>
</dbReference>
<evidence type="ECO:0000313" key="3">
    <source>
        <dbReference type="Proteomes" id="UP000229681"/>
    </source>
</evidence>
<accession>A0A2M8PC91</accession>
<keyword evidence="1" id="KW-0472">Membrane</keyword>
<name>A0A2M8PC91_9CHLR</name>
<feature type="transmembrane region" description="Helical" evidence="1">
    <location>
        <begin position="129"/>
        <end position="148"/>
    </location>
</feature>
<dbReference type="EMBL" id="PGTM01000198">
    <property type="protein sequence ID" value="PJF35162.1"/>
    <property type="molecule type" value="Genomic_DNA"/>
</dbReference>
<protein>
    <submittedName>
        <fullName evidence="2">Uncharacterized protein</fullName>
    </submittedName>
</protein>
<sequence>MARFKQRFIVEAPLSEVWRFHDDPIALKALTPPPLRVKILAKDEPLQAGGTLKFRLALFGLQPLGATWHAIYDEFTPYGEGQTRASFVDRSLSSPFHFWIHRHIFEALPDGRTACTDDVTFHLTPLRGLLGSLIDALVYPSVVVLFIYRQFQTRRLLAKPAKP</sequence>
<proteinExistence type="predicted"/>
<reference evidence="2 3" key="1">
    <citation type="submission" date="2017-11" db="EMBL/GenBank/DDBJ databases">
        <title>Evolution of Phototrophy in the Chloroflexi Phylum Driven by Horizontal Gene Transfer.</title>
        <authorList>
            <person name="Ward L.M."/>
            <person name="Hemp J."/>
            <person name="Shih P.M."/>
            <person name="Mcglynn S.E."/>
            <person name="Fischer W."/>
        </authorList>
    </citation>
    <scope>NUCLEOTIDE SEQUENCE [LARGE SCALE GENOMIC DNA]</scope>
    <source>
        <strain evidence="2">JP3_13</strain>
    </source>
</reference>
<comment type="caution">
    <text evidence="2">The sequence shown here is derived from an EMBL/GenBank/DDBJ whole genome shotgun (WGS) entry which is preliminary data.</text>
</comment>